<evidence type="ECO:0000256" key="1">
    <source>
        <dbReference type="SAM" id="MobiDB-lite"/>
    </source>
</evidence>
<name>A0AAD3NK88_LATJO</name>
<gene>
    <name evidence="2" type="ORF">AKAME5_002578500</name>
</gene>
<accession>A0AAD3NK88</accession>
<feature type="region of interest" description="Disordered" evidence="1">
    <location>
        <begin position="21"/>
        <end position="46"/>
    </location>
</feature>
<evidence type="ECO:0000313" key="2">
    <source>
        <dbReference type="EMBL" id="GLD74456.1"/>
    </source>
</evidence>
<feature type="compositionally biased region" description="Polar residues" evidence="1">
    <location>
        <begin position="25"/>
        <end position="35"/>
    </location>
</feature>
<dbReference type="AlphaFoldDB" id="A0AAD3NK88"/>
<evidence type="ECO:0000313" key="3">
    <source>
        <dbReference type="Proteomes" id="UP001279410"/>
    </source>
</evidence>
<protein>
    <submittedName>
        <fullName evidence="2">Centrosomal protein of 68 kDa isoform X3</fullName>
    </submittedName>
</protein>
<dbReference type="Proteomes" id="UP001279410">
    <property type="component" value="Unassembled WGS sequence"/>
</dbReference>
<dbReference type="EMBL" id="BRZM01002239">
    <property type="protein sequence ID" value="GLD74456.1"/>
    <property type="molecule type" value="Genomic_DNA"/>
</dbReference>
<reference evidence="2" key="1">
    <citation type="submission" date="2022-08" db="EMBL/GenBank/DDBJ databases">
        <title>Genome sequencing of akame (Lates japonicus).</title>
        <authorList>
            <person name="Hashiguchi Y."/>
            <person name="Takahashi H."/>
        </authorList>
    </citation>
    <scope>NUCLEOTIDE SEQUENCE</scope>
    <source>
        <strain evidence="2">Kochi</strain>
    </source>
</reference>
<sequence length="111" mass="12475">MEATGRNLCALYYSTFKAKRESRPHQTSASLTSHITLGPRGHSSQGVSELKGRLYYEEPTFRSPFSASRSAQQNSILEVQRLNLPLRPQLASTVLNPTYTPRSRILKARPD</sequence>
<keyword evidence="3" id="KW-1185">Reference proteome</keyword>
<proteinExistence type="predicted"/>
<organism evidence="2 3">
    <name type="scientific">Lates japonicus</name>
    <name type="common">Japanese lates</name>
    <dbReference type="NCBI Taxonomy" id="270547"/>
    <lineage>
        <taxon>Eukaryota</taxon>
        <taxon>Metazoa</taxon>
        <taxon>Chordata</taxon>
        <taxon>Craniata</taxon>
        <taxon>Vertebrata</taxon>
        <taxon>Euteleostomi</taxon>
        <taxon>Actinopterygii</taxon>
        <taxon>Neopterygii</taxon>
        <taxon>Teleostei</taxon>
        <taxon>Neoteleostei</taxon>
        <taxon>Acanthomorphata</taxon>
        <taxon>Carangaria</taxon>
        <taxon>Carangaria incertae sedis</taxon>
        <taxon>Centropomidae</taxon>
        <taxon>Lates</taxon>
    </lineage>
</organism>
<comment type="caution">
    <text evidence="2">The sequence shown here is derived from an EMBL/GenBank/DDBJ whole genome shotgun (WGS) entry which is preliminary data.</text>
</comment>